<dbReference type="Gene3D" id="3.30.2310.20">
    <property type="entry name" value="RelE-like"/>
    <property type="match status" value="1"/>
</dbReference>
<evidence type="ECO:0000313" key="1">
    <source>
        <dbReference type="EMBL" id="MBA4602068.1"/>
    </source>
</evidence>
<reference evidence="1 2" key="1">
    <citation type="submission" date="2020-07" db="EMBL/GenBank/DDBJ databases">
        <title>Thermoactinomyces phylogeny.</title>
        <authorList>
            <person name="Dunlap C."/>
        </authorList>
    </citation>
    <scope>NUCLEOTIDE SEQUENCE [LARGE SCALE GENOMIC DNA]</scope>
    <source>
        <strain evidence="1 2">AMNI-1</strain>
    </source>
</reference>
<proteinExistence type="predicted"/>
<comment type="caution">
    <text evidence="1">The sequence shown here is derived from an EMBL/GenBank/DDBJ whole genome shotgun (WGS) entry which is preliminary data.</text>
</comment>
<name>A0A7W1XRP7_9BACL</name>
<dbReference type="Proteomes" id="UP000538292">
    <property type="component" value="Unassembled WGS sequence"/>
</dbReference>
<evidence type="ECO:0000313" key="2">
    <source>
        <dbReference type="Proteomes" id="UP000538292"/>
    </source>
</evidence>
<dbReference type="RefSeq" id="WP_181739220.1">
    <property type="nucleotide sequence ID" value="NZ_JACEOL010000023.1"/>
</dbReference>
<dbReference type="AlphaFoldDB" id="A0A7W1XRP7"/>
<dbReference type="EMBL" id="JACEOL010000023">
    <property type="protein sequence ID" value="MBA4602068.1"/>
    <property type="molecule type" value="Genomic_DNA"/>
</dbReference>
<dbReference type="SUPFAM" id="SSF143011">
    <property type="entry name" value="RelE-like"/>
    <property type="match status" value="1"/>
</dbReference>
<protein>
    <submittedName>
        <fullName evidence="1">Type II toxin-antitoxin system RelE/ParE family toxin</fullName>
    </submittedName>
</protein>
<dbReference type="InterPro" id="IPR031552">
    <property type="entry name" value="ParE-like_toxin"/>
</dbReference>
<dbReference type="Pfam" id="PF15781">
    <property type="entry name" value="ParE-like_toxin"/>
    <property type="match status" value="1"/>
</dbReference>
<sequence length="104" mass="12136">MGKYIVVYLPPAEHYLKKLKEKPLKRLYHEAILSISANPYIWEAKTGDLAGIYGYDIKYKGTSYEIAYRIYEDENGNVVVVILCGTRENFYNELKRFIKTSKFA</sequence>
<keyword evidence="2" id="KW-1185">Reference proteome</keyword>
<accession>A0A7W1XRP7</accession>
<gene>
    <name evidence="1" type="ORF">H2C83_07000</name>
</gene>
<organism evidence="1 2">
    <name type="scientific">Thermoactinomyces mirandus</name>
    <dbReference type="NCBI Taxonomy" id="2756294"/>
    <lineage>
        <taxon>Bacteria</taxon>
        <taxon>Bacillati</taxon>
        <taxon>Bacillota</taxon>
        <taxon>Bacilli</taxon>
        <taxon>Bacillales</taxon>
        <taxon>Thermoactinomycetaceae</taxon>
        <taxon>Thermoactinomyces</taxon>
    </lineage>
</organism>
<dbReference type="InterPro" id="IPR035093">
    <property type="entry name" value="RelE/ParE_toxin_dom_sf"/>
</dbReference>